<accession>A0ABW4A876</accession>
<dbReference type="EMBL" id="JBHTMK010000019">
    <property type="protein sequence ID" value="MFD1366764.1"/>
    <property type="molecule type" value="Genomic_DNA"/>
</dbReference>
<proteinExistence type="predicted"/>
<sequence length="220" mass="23913">MLTLVALGGCAEEKPRIPLGAAGPATPVTLAEPDQTGLLPMSQWPAACDLLPETVVREVLPAATVVEMKRVTPTFDSGDVVEKDHVFPGDAECQIRVDFAEAKEMQPGRRGGWIYFTVRVAGTPELARKNYDENIASTLRDERTACPAELVAAAGLDDCTDSDGEWTFLKHGVAGELRGIAPYLNRDVYFEGQKENSYPTEIWHDTVGAEFLRAVAARLP</sequence>
<keyword evidence="2" id="KW-1185">Reference proteome</keyword>
<evidence type="ECO:0000313" key="1">
    <source>
        <dbReference type="EMBL" id="MFD1366764.1"/>
    </source>
</evidence>
<gene>
    <name evidence="1" type="ORF">ACFQ5G_15530</name>
</gene>
<reference evidence="2" key="1">
    <citation type="journal article" date="2019" name="Int. J. Syst. Evol. Microbiol.">
        <title>The Global Catalogue of Microorganisms (GCM) 10K type strain sequencing project: providing services to taxonomists for standard genome sequencing and annotation.</title>
        <authorList>
            <consortium name="The Broad Institute Genomics Platform"/>
            <consortium name="The Broad Institute Genome Sequencing Center for Infectious Disease"/>
            <person name="Wu L."/>
            <person name="Ma J."/>
        </authorList>
    </citation>
    <scope>NUCLEOTIDE SEQUENCE [LARGE SCALE GENOMIC DNA]</scope>
    <source>
        <strain evidence="2">CCM 7526</strain>
    </source>
</reference>
<evidence type="ECO:0000313" key="2">
    <source>
        <dbReference type="Proteomes" id="UP001597183"/>
    </source>
</evidence>
<comment type="caution">
    <text evidence="1">The sequence shown here is derived from an EMBL/GenBank/DDBJ whole genome shotgun (WGS) entry which is preliminary data.</text>
</comment>
<protein>
    <recommendedName>
        <fullName evidence="3">DUF3298 domain-containing protein</fullName>
    </recommendedName>
</protein>
<organism evidence="1 2">
    <name type="scientific">Actinoplanes sichuanensis</name>
    <dbReference type="NCBI Taxonomy" id="512349"/>
    <lineage>
        <taxon>Bacteria</taxon>
        <taxon>Bacillati</taxon>
        <taxon>Actinomycetota</taxon>
        <taxon>Actinomycetes</taxon>
        <taxon>Micromonosporales</taxon>
        <taxon>Micromonosporaceae</taxon>
        <taxon>Actinoplanes</taxon>
    </lineage>
</organism>
<dbReference type="Proteomes" id="UP001597183">
    <property type="component" value="Unassembled WGS sequence"/>
</dbReference>
<evidence type="ECO:0008006" key="3">
    <source>
        <dbReference type="Google" id="ProtNLM"/>
    </source>
</evidence>
<dbReference type="RefSeq" id="WP_317788022.1">
    <property type="nucleotide sequence ID" value="NZ_AP028461.1"/>
</dbReference>
<name>A0ABW4A876_9ACTN</name>